<organism evidence="4 5">
    <name type="scientific">Dactylosporangium roseum</name>
    <dbReference type="NCBI Taxonomy" id="47989"/>
    <lineage>
        <taxon>Bacteria</taxon>
        <taxon>Bacillati</taxon>
        <taxon>Actinomycetota</taxon>
        <taxon>Actinomycetes</taxon>
        <taxon>Micromonosporales</taxon>
        <taxon>Micromonosporaceae</taxon>
        <taxon>Dactylosporangium</taxon>
    </lineage>
</organism>
<dbReference type="InterPro" id="IPR002699">
    <property type="entry name" value="V_ATPase_D"/>
</dbReference>
<reference evidence="4" key="1">
    <citation type="submission" date="2021-04" db="EMBL/GenBank/DDBJ databases">
        <title>Biosynthetic gene clusters of Dactylosporangioum roseum.</title>
        <authorList>
            <person name="Hartkoorn R.C."/>
            <person name="Beaudoing E."/>
            <person name="Hot D."/>
            <person name="Moureu S."/>
        </authorList>
    </citation>
    <scope>NUCLEOTIDE SEQUENCE</scope>
    <source>
        <strain evidence="4">NRRL B-16295</strain>
    </source>
</reference>
<dbReference type="Proteomes" id="UP001058271">
    <property type="component" value="Chromosome"/>
</dbReference>
<keyword evidence="3" id="KW-0406">Ion transport</keyword>
<dbReference type="Gene3D" id="1.10.287.3240">
    <property type="match status" value="1"/>
</dbReference>
<keyword evidence="5" id="KW-1185">Reference proteome</keyword>
<gene>
    <name evidence="4" type="ORF">Drose_18885</name>
</gene>
<evidence type="ECO:0000256" key="2">
    <source>
        <dbReference type="ARBA" id="ARBA00022448"/>
    </source>
</evidence>
<dbReference type="EMBL" id="CP073721">
    <property type="protein sequence ID" value="UWZ40079.1"/>
    <property type="molecule type" value="Genomic_DNA"/>
</dbReference>
<keyword evidence="2" id="KW-0813">Transport</keyword>
<evidence type="ECO:0000313" key="5">
    <source>
        <dbReference type="Proteomes" id="UP001058271"/>
    </source>
</evidence>
<dbReference type="Pfam" id="PF01813">
    <property type="entry name" value="ATP-synt_D"/>
    <property type="match status" value="1"/>
</dbReference>
<proteinExistence type="inferred from homology"/>
<comment type="similarity">
    <text evidence="1">Belongs to the V-ATPase D subunit family.</text>
</comment>
<accession>A0ABY5ZIJ8</accession>
<protein>
    <submittedName>
        <fullName evidence="4">Uncharacterized protein</fullName>
    </submittedName>
</protein>
<evidence type="ECO:0000256" key="3">
    <source>
        <dbReference type="ARBA" id="ARBA00023065"/>
    </source>
</evidence>
<evidence type="ECO:0000313" key="4">
    <source>
        <dbReference type="EMBL" id="UWZ40079.1"/>
    </source>
</evidence>
<dbReference type="RefSeq" id="WP_260729525.1">
    <property type="nucleotide sequence ID" value="NZ_BAAABS010000029.1"/>
</dbReference>
<name>A0ABY5ZIJ8_9ACTN</name>
<sequence>MTSVRHVPPGRSGVLWLRHRLDVTRHGSTVLRRKLTLLTGERDRLQHSQAETAREWGRSDRTARGWLERATVLDGLETIEAAAEVPPAELSVPWTAVLGVRCPGMPSVVLRPRPVDLPAPGGAALARAAAAYRDATRAAARHAAVTVALAAVEAEIAATRRRVRALDRHWIPALEAALGARTLQLAELEAADLTRRRPPPRSP</sequence>
<evidence type="ECO:0000256" key="1">
    <source>
        <dbReference type="ARBA" id="ARBA00005850"/>
    </source>
</evidence>